<reference evidence="4" key="1">
    <citation type="submission" date="2019-08" db="EMBL/GenBank/DDBJ databases">
        <title>Three high-quality genomes provides insights into domestication of ducks.</title>
        <authorList>
            <person name="Hou Z.C."/>
            <person name="Zhu F."/>
            <person name="Yin Z.T."/>
            <person name="Zhang F."/>
        </authorList>
    </citation>
    <scope>NUCLEOTIDE SEQUENCE [LARGE SCALE GENOMIC DNA]</scope>
</reference>
<gene>
    <name evidence="4" type="primary">SNRNP200</name>
</gene>
<evidence type="ECO:0000313" key="5">
    <source>
        <dbReference type="Proteomes" id="UP000694400"/>
    </source>
</evidence>
<feature type="domain" description="Brr2 N-terminal helicase PWI" evidence="2">
    <location>
        <begin position="255"/>
        <end position="363"/>
    </location>
</feature>
<protein>
    <submittedName>
        <fullName evidence="4">Small nuclear ribonucleoprotein U5 subunit 200</fullName>
    </submittedName>
</protein>
<feature type="region of interest" description="Disordered" evidence="1">
    <location>
        <begin position="50"/>
        <end position="80"/>
    </location>
</feature>
<evidence type="ECO:0000313" key="4">
    <source>
        <dbReference type="Ensembl" id="ENSAPLP00020006376.1"/>
    </source>
</evidence>
<feature type="region of interest" description="Disordered" evidence="1">
    <location>
        <begin position="553"/>
        <end position="611"/>
    </location>
</feature>
<evidence type="ECO:0000259" key="2">
    <source>
        <dbReference type="Pfam" id="PF18149"/>
    </source>
</evidence>
<dbReference type="Pfam" id="PF18149">
    <property type="entry name" value="Helicase_PWI"/>
    <property type="match status" value="1"/>
</dbReference>
<feature type="domain" description="Pre-mRNA-splicing helicase BRR2-like plug" evidence="3">
    <location>
        <begin position="109"/>
        <end position="175"/>
    </location>
</feature>
<name>A0A8B9R0S5_ANAPL</name>
<evidence type="ECO:0000259" key="3">
    <source>
        <dbReference type="Pfam" id="PF21188"/>
    </source>
</evidence>
<sequence>MADVTARSLQYEYKANSNLVLQADRSLIDRTRRDEPTGEVLSLVGKLEGTRMGDKAQRTKPQMQEERRAKRRKRDEDRHDINKMKGYTLLSEGIDEMVGIIYKPKTKETRETYEVLLSFIQAALGDQPRDILCGAADEVLAVLKNEKLRDKERRKEIDLLLGQTDDTRYHVLVNLGKKITDYGGDKEIQNMDDNIDETYGVNVQFESDEEEGDEDIYGEVRDEASDDDMEGDEAVVRCTLSANLVASGELMSSKKKDLHPRDIDAFWLQRQLSRFYDDAIVSQKKADEVLEILKTASDDRECENQLVLLLGFNTFDFIKVLRQHRMMILYCTLLASAQSEAEKERIMGKMEADPELSKFLYQLHETEKEDLIREERSRRERVRQSRMDTDLETMDLDQGGEALAPRQVLDLEDLVFAQGSHFMANKRCQLPDGSFRRQRKGYEEVHVPALKPKPFGSEEQLVSVEKLPKYAQAGFEGFKTLNRIQSKLYRAALESDENLLLCAPTVRVMTFLGGKEWLHWDVPSSWRGYYLHRTHEVLGAGDGGQLWEAPGDVRHQRGGADGGPPAVQGGDQRHSNHRLHPREVGHHHAQGRGAHLHPAGAARHPGEHRKAPSTRLFSTCWQLKMSLMLGSGLDFGLWG</sequence>
<dbReference type="Gene3D" id="3.40.50.300">
    <property type="entry name" value="P-loop containing nucleotide triphosphate hydrolases"/>
    <property type="match status" value="1"/>
</dbReference>
<dbReference type="Proteomes" id="UP000694400">
    <property type="component" value="Chromosome 27"/>
</dbReference>
<dbReference type="InterPro" id="IPR041094">
    <property type="entry name" value="Brr2_helicase_PWI"/>
</dbReference>
<dbReference type="AlphaFoldDB" id="A0A8B9R0S5"/>
<organism evidence="4 5">
    <name type="scientific">Anas platyrhynchos</name>
    <name type="common">Mallard</name>
    <name type="synonym">Anas boschas</name>
    <dbReference type="NCBI Taxonomy" id="8839"/>
    <lineage>
        <taxon>Eukaryota</taxon>
        <taxon>Metazoa</taxon>
        <taxon>Chordata</taxon>
        <taxon>Craniata</taxon>
        <taxon>Vertebrata</taxon>
        <taxon>Euteleostomi</taxon>
        <taxon>Archelosauria</taxon>
        <taxon>Archosauria</taxon>
        <taxon>Dinosauria</taxon>
        <taxon>Saurischia</taxon>
        <taxon>Theropoda</taxon>
        <taxon>Coelurosauria</taxon>
        <taxon>Aves</taxon>
        <taxon>Neognathae</taxon>
        <taxon>Galloanserae</taxon>
        <taxon>Anseriformes</taxon>
        <taxon>Anatidae</taxon>
        <taxon>Anatinae</taxon>
        <taxon>Anas</taxon>
    </lineage>
</organism>
<dbReference type="InterPro" id="IPR048863">
    <property type="entry name" value="BRR2_plug"/>
</dbReference>
<reference evidence="4" key="3">
    <citation type="submission" date="2025-09" db="UniProtKB">
        <authorList>
            <consortium name="Ensembl"/>
        </authorList>
    </citation>
    <scope>IDENTIFICATION</scope>
</reference>
<accession>A0A8B9R0S5</accession>
<reference evidence="4" key="2">
    <citation type="submission" date="2025-08" db="UniProtKB">
        <authorList>
            <consortium name="Ensembl"/>
        </authorList>
    </citation>
    <scope>IDENTIFICATION</scope>
</reference>
<dbReference type="Pfam" id="PF21188">
    <property type="entry name" value="BRR2_plug"/>
    <property type="match status" value="1"/>
</dbReference>
<proteinExistence type="predicted"/>
<dbReference type="Ensembl" id="ENSAPLT00020006851.1">
    <property type="protein sequence ID" value="ENSAPLP00020006376.1"/>
    <property type="gene ID" value="ENSAPLG00020002629.1"/>
</dbReference>
<dbReference type="InterPro" id="IPR027417">
    <property type="entry name" value="P-loop_NTPase"/>
</dbReference>
<evidence type="ECO:0000256" key="1">
    <source>
        <dbReference type="SAM" id="MobiDB-lite"/>
    </source>
</evidence>